<accession>A0A1W1I6F8</accession>
<dbReference type="EMBL" id="LT828648">
    <property type="protein sequence ID" value="SLM48459.1"/>
    <property type="molecule type" value="Genomic_DNA"/>
</dbReference>
<dbReference type="AlphaFoldDB" id="A0A1W1I6F8"/>
<dbReference type="Gene3D" id="3.20.20.70">
    <property type="entry name" value="Aldolase class I"/>
    <property type="match status" value="1"/>
</dbReference>
<dbReference type="CDD" id="cd01335">
    <property type="entry name" value="Radical_SAM"/>
    <property type="match status" value="1"/>
</dbReference>
<evidence type="ECO:0000259" key="7">
    <source>
        <dbReference type="PROSITE" id="PS51918"/>
    </source>
</evidence>
<evidence type="ECO:0000256" key="5">
    <source>
        <dbReference type="ARBA" id="ARBA00023014"/>
    </source>
</evidence>
<reference evidence="8 9" key="1">
    <citation type="submission" date="2017-03" db="EMBL/GenBank/DDBJ databases">
        <authorList>
            <person name="Afonso C.L."/>
            <person name="Miller P.J."/>
            <person name="Scott M.A."/>
            <person name="Spackman E."/>
            <person name="Goraichik I."/>
            <person name="Dimitrov K.M."/>
            <person name="Suarez D.L."/>
            <person name="Swayne D.E."/>
        </authorList>
    </citation>
    <scope>NUCLEOTIDE SEQUENCE [LARGE SCALE GENOMIC DNA]</scope>
    <source>
        <strain evidence="8">Genome sequencing of Nitrospira japonica strain NJ11</strain>
    </source>
</reference>
<evidence type="ECO:0000256" key="2">
    <source>
        <dbReference type="ARBA" id="ARBA00022691"/>
    </source>
</evidence>
<dbReference type="GO" id="GO:0016491">
    <property type="term" value="F:oxidoreductase activity"/>
    <property type="evidence" value="ECO:0007669"/>
    <property type="project" value="InterPro"/>
</dbReference>
<keyword evidence="5" id="KW-0411">Iron-sulfur</keyword>
<comment type="similarity">
    <text evidence="6">Belongs to the radical SAM superfamily. Anaerobic sulfatase-maturating enzyme family.</text>
</comment>
<dbReference type="GO" id="GO:0051536">
    <property type="term" value="F:iron-sulfur cluster binding"/>
    <property type="evidence" value="ECO:0007669"/>
    <property type="project" value="UniProtKB-KW"/>
</dbReference>
<sequence>MSHFQGIEHYQPSTSSYRLLPFRFSHLQNEQYVLTNLAGEYWTTERSTLLNLLAHRLQQTDPAYCELRARHFLMDASTAIAPQLLSIKLRTRNHRLAEFTGLHLFVVTLRCEHSCPYCQVSRRSQDTLRYDMGPDAGRAALALALRSPSTHIKIEFQGGEPLLNFPLIQTLVLEAKERNRVLKKELAFVIATNLALITEEMLTFCRDHSILISTSLDGPRDLHNQNRPRPGGDSYERTIRGITLARESLGHDQVSALMTTTEASLSHAIAIIDEYVAQGFKGIFLRPLSPYGFAIKTRSYQAYNTDRWLTFFKEGLEHIIELNRRGHDFSEYYASTILKKMLTSDDPGYVDLMSPAGIGIGAVVYNYDGHVYASDESRMLAEMGKEEFKLGHVLTDTYKDIFTSSKLLDSLEDSFAYSNPMCHDCAFEPYCGADPVYHYAVHGDYVGRKPESEFCKRNMEIFRYLILKMEKDSFVNQLFTKWANR</sequence>
<dbReference type="PANTHER" id="PTHR43273:SF3">
    <property type="entry name" value="ANAEROBIC SULFATASE-MATURATING ENZYME HOMOLOG ASLB-RELATED"/>
    <property type="match status" value="1"/>
</dbReference>
<keyword evidence="9" id="KW-1185">Reference proteome</keyword>
<dbReference type="SFLD" id="SFLDG01386">
    <property type="entry name" value="main_SPASM_domain-containing"/>
    <property type="match status" value="1"/>
</dbReference>
<gene>
    <name evidence="8" type="ORF">NSJP_2287</name>
</gene>
<dbReference type="InterPro" id="IPR007197">
    <property type="entry name" value="rSAM"/>
</dbReference>
<dbReference type="NCBIfam" id="TIGR03978">
    <property type="entry name" value="rSAM_paired_1"/>
    <property type="match status" value="1"/>
</dbReference>
<comment type="cofactor">
    <cofactor evidence="1">
        <name>[4Fe-4S] cluster</name>
        <dbReference type="ChEBI" id="CHEBI:49883"/>
    </cofactor>
</comment>
<name>A0A1W1I6F8_9BACT</name>
<dbReference type="Pfam" id="PF04055">
    <property type="entry name" value="Radical_SAM"/>
    <property type="match status" value="1"/>
</dbReference>
<dbReference type="OrthoDB" id="9808591at2"/>
<dbReference type="InterPro" id="IPR013785">
    <property type="entry name" value="Aldolase_TIM"/>
</dbReference>
<dbReference type="SFLD" id="SFLDS00029">
    <property type="entry name" value="Radical_SAM"/>
    <property type="match status" value="1"/>
</dbReference>
<dbReference type="SUPFAM" id="SSF102114">
    <property type="entry name" value="Radical SAM enzymes"/>
    <property type="match status" value="1"/>
</dbReference>
<evidence type="ECO:0000256" key="1">
    <source>
        <dbReference type="ARBA" id="ARBA00001966"/>
    </source>
</evidence>
<dbReference type="PANTHER" id="PTHR43273">
    <property type="entry name" value="ANAEROBIC SULFATASE-MATURATING ENZYME HOMOLOG ASLB-RELATED"/>
    <property type="match status" value="1"/>
</dbReference>
<keyword evidence="2" id="KW-0949">S-adenosyl-L-methionine</keyword>
<proteinExistence type="inferred from homology"/>
<protein>
    <submittedName>
        <fullName evidence="8">Radical SAM protein</fullName>
    </submittedName>
</protein>
<evidence type="ECO:0000256" key="3">
    <source>
        <dbReference type="ARBA" id="ARBA00022723"/>
    </source>
</evidence>
<keyword evidence="4" id="KW-0408">Iron</keyword>
<dbReference type="InterPro" id="IPR024023">
    <property type="entry name" value="rSAM_paired_HxsB"/>
</dbReference>
<evidence type="ECO:0000313" key="8">
    <source>
        <dbReference type="EMBL" id="SLM48459.1"/>
    </source>
</evidence>
<dbReference type="SFLD" id="SFLDG01384">
    <property type="entry name" value="thioether_bond_formation_requi"/>
    <property type="match status" value="1"/>
</dbReference>
<dbReference type="PROSITE" id="PS51918">
    <property type="entry name" value="RADICAL_SAM"/>
    <property type="match status" value="1"/>
</dbReference>
<organism evidence="8 9">
    <name type="scientific">Nitrospira japonica</name>
    <dbReference type="NCBI Taxonomy" id="1325564"/>
    <lineage>
        <taxon>Bacteria</taxon>
        <taxon>Pseudomonadati</taxon>
        <taxon>Nitrospirota</taxon>
        <taxon>Nitrospiria</taxon>
        <taxon>Nitrospirales</taxon>
        <taxon>Nitrospiraceae</taxon>
        <taxon>Nitrospira</taxon>
    </lineage>
</organism>
<evidence type="ECO:0000313" key="9">
    <source>
        <dbReference type="Proteomes" id="UP000192042"/>
    </source>
</evidence>
<dbReference type="RefSeq" id="WP_080886835.1">
    <property type="nucleotide sequence ID" value="NZ_LT828648.1"/>
</dbReference>
<dbReference type="SFLD" id="SFLDG01067">
    <property type="entry name" value="SPASM/twitch_domain_containing"/>
    <property type="match status" value="1"/>
</dbReference>
<evidence type="ECO:0000256" key="4">
    <source>
        <dbReference type="ARBA" id="ARBA00023004"/>
    </source>
</evidence>
<dbReference type="InterPro" id="IPR058240">
    <property type="entry name" value="rSAM_sf"/>
</dbReference>
<dbReference type="STRING" id="1325564.NSJP_2287"/>
<dbReference type="GO" id="GO:0046872">
    <property type="term" value="F:metal ion binding"/>
    <property type="evidence" value="ECO:0007669"/>
    <property type="project" value="UniProtKB-KW"/>
</dbReference>
<dbReference type="KEGG" id="nja:NSJP_2287"/>
<dbReference type="InterPro" id="IPR023867">
    <property type="entry name" value="Sulphatase_maturase_rSAM"/>
</dbReference>
<keyword evidence="3" id="KW-0479">Metal-binding</keyword>
<dbReference type="Proteomes" id="UP000192042">
    <property type="component" value="Chromosome I"/>
</dbReference>
<evidence type="ECO:0000256" key="6">
    <source>
        <dbReference type="ARBA" id="ARBA00023601"/>
    </source>
</evidence>
<feature type="domain" description="Radical SAM core" evidence="7">
    <location>
        <begin position="97"/>
        <end position="325"/>
    </location>
</feature>